<evidence type="ECO:0000313" key="1">
    <source>
        <dbReference type="EMBL" id="KJU83484.1"/>
    </source>
</evidence>
<organism evidence="1 2">
    <name type="scientific">Candidatus Magnetobacterium bavaricum</name>
    <dbReference type="NCBI Taxonomy" id="29290"/>
    <lineage>
        <taxon>Bacteria</taxon>
        <taxon>Pseudomonadati</taxon>
        <taxon>Nitrospirota</taxon>
        <taxon>Thermodesulfovibrionia</taxon>
        <taxon>Thermodesulfovibrionales</taxon>
        <taxon>Candidatus Magnetobacteriaceae</taxon>
        <taxon>Candidatus Magnetobacterium</taxon>
    </lineage>
</organism>
<dbReference type="EMBL" id="LACI01001869">
    <property type="protein sequence ID" value="KJU83484.1"/>
    <property type="molecule type" value="Genomic_DNA"/>
</dbReference>
<comment type="caution">
    <text evidence="1">The sequence shown here is derived from an EMBL/GenBank/DDBJ whole genome shotgun (WGS) entry which is preliminary data.</text>
</comment>
<evidence type="ECO:0000313" key="2">
    <source>
        <dbReference type="Proteomes" id="UP000033423"/>
    </source>
</evidence>
<reference evidence="1 2" key="1">
    <citation type="submission" date="2015-02" db="EMBL/GenBank/DDBJ databases">
        <title>Single-cell genomics of uncultivated deep-branching MTB reveals a conserved set of magnetosome genes.</title>
        <authorList>
            <person name="Kolinko S."/>
            <person name="Richter M."/>
            <person name="Glockner F.O."/>
            <person name="Brachmann A."/>
            <person name="Schuler D."/>
        </authorList>
    </citation>
    <scope>NUCLEOTIDE SEQUENCE [LARGE SCALE GENOMIC DNA]</scope>
    <source>
        <strain evidence="1">TM-1</strain>
    </source>
</reference>
<protein>
    <recommendedName>
        <fullName evidence="3">ATP-binding region, ATPase-like domain protein</fullName>
    </recommendedName>
</protein>
<sequence>KQQGGTGLGLYMSKIIIETSMAGKLLVRNFDNGTEFTITMKKGNSSGMQ</sequence>
<dbReference type="Proteomes" id="UP000033423">
    <property type="component" value="Unassembled WGS sequence"/>
</dbReference>
<keyword evidence="2" id="KW-1185">Reference proteome</keyword>
<name>A0A0F3GND5_9BACT</name>
<proteinExistence type="predicted"/>
<dbReference type="Gene3D" id="3.30.565.10">
    <property type="entry name" value="Histidine kinase-like ATPase, C-terminal domain"/>
    <property type="match status" value="1"/>
</dbReference>
<gene>
    <name evidence="1" type="ORF">MBAV_004322</name>
</gene>
<dbReference type="SUPFAM" id="SSF55874">
    <property type="entry name" value="ATPase domain of HSP90 chaperone/DNA topoisomerase II/histidine kinase"/>
    <property type="match status" value="1"/>
</dbReference>
<dbReference type="AlphaFoldDB" id="A0A0F3GND5"/>
<feature type="non-terminal residue" evidence="1">
    <location>
        <position position="1"/>
    </location>
</feature>
<accession>A0A0F3GND5</accession>
<evidence type="ECO:0008006" key="3">
    <source>
        <dbReference type="Google" id="ProtNLM"/>
    </source>
</evidence>
<dbReference type="InterPro" id="IPR036890">
    <property type="entry name" value="HATPase_C_sf"/>
</dbReference>